<dbReference type="EMBL" id="CP104275">
    <property type="protein sequence ID" value="UWX98814.1"/>
    <property type="molecule type" value="Genomic_DNA"/>
</dbReference>
<keyword evidence="2" id="KW-1185">Reference proteome</keyword>
<evidence type="ECO:0000313" key="2">
    <source>
        <dbReference type="Proteomes" id="UP001059859"/>
    </source>
</evidence>
<sequence length="92" mass="10266">MIRHPREVVVDQMAAAAYAQETERLLLAFAAETDELEREVAEAAMIQWESRAANAFRRKVLTAAERFFDVSSQLRSAAVELQQDPLMLAAGS</sequence>
<name>A0ABY5YUK7_9MICC</name>
<dbReference type="RefSeq" id="WP_260653862.1">
    <property type="nucleotide sequence ID" value="NZ_CP104275.1"/>
</dbReference>
<accession>A0ABY5YUK7</accession>
<organism evidence="1 2">
    <name type="scientific">Arthrobacter zhaoxinii</name>
    <dbReference type="NCBI Taxonomy" id="2964616"/>
    <lineage>
        <taxon>Bacteria</taxon>
        <taxon>Bacillati</taxon>
        <taxon>Actinomycetota</taxon>
        <taxon>Actinomycetes</taxon>
        <taxon>Micrococcales</taxon>
        <taxon>Micrococcaceae</taxon>
        <taxon>Arthrobacter</taxon>
    </lineage>
</organism>
<evidence type="ECO:0008006" key="3">
    <source>
        <dbReference type="Google" id="ProtNLM"/>
    </source>
</evidence>
<dbReference type="Proteomes" id="UP001059859">
    <property type="component" value="Chromosome"/>
</dbReference>
<proteinExistence type="predicted"/>
<protein>
    <recommendedName>
        <fullName evidence="3">WXG100 family type VII secretion target</fullName>
    </recommendedName>
</protein>
<reference evidence="1" key="1">
    <citation type="submission" date="2022-09" db="EMBL/GenBank/DDBJ databases">
        <title>Novel species in genus Arthrobacter.</title>
        <authorList>
            <person name="Liu Y."/>
        </authorList>
    </citation>
    <scope>NUCLEOTIDE SEQUENCE</scope>
    <source>
        <strain evidence="1">Zg-Y815</strain>
    </source>
</reference>
<evidence type="ECO:0000313" key="1">
    <source>
        <dbReference type="EMBL" id="UWX98814.1"/>
    </source>
</evidence>
<gene>
    <name evidence="1" type="ORF">N2K95_15510</name>
</gene>